<evidence type="ECO:0000313" key="2">
    <source>
        <dbReference type="Proteomes" id="UP000053989"/>
    </source>
</evidence>
<dbReference type="InParanoid" id="A0A0C3DE62"/>
<organism evidence="1 2">
    <name type="scientific">Scleroderma citrinum Foug A</name>
    <dbReference type="NCBI Taxonomy" id="1036808"/>
    <lineage>
        <taxon>Eukaryota</taxon>
        <taxon>Fungi</taxon>
        <taxon>Dikarya</taxon>
        <taxon>Basidiomycota</taxon>
        <taxon>Agaricomycotina</taxon>
        <taxon>Agaricomycetes</taxon>
        <taxon>Agaricomycetidae</taxon>
        <taxon>Boletales</taxon>
        <taxon>Sclerodermatineae</taxon>
        <taxon>Sclerodermataceae</taxon>
        <taxon>Scleroderma</taxon>
    </lineage>
</organism>
<reference evidence="1 2" key="1">
    <citation type="submission" date="2014-04" db="EMBL/GenBank/DDBJ databases">
        <authorList>
            <consortium name="DOE Joint Genome Institute"/>
            <person name="Kuo A."/>
            <person name="Kohler A."/>
            <person name="Nagy L.G."/>
            <person name="Floudas D."/>
            <person name="Copeland A."/>
            <person name="Barry K.W."/>
            <person name="Cichocki N."/>
            <person name="Veneault-Fourrey C."/>
            <person name="LaButti K."/>
            <person name="Lindquist E.A."/>
            <person name="Lipzen A."/>
            <person name="Lundell T."/>
            <person name="Morin E."/>
            <person name="Murat C."/>
            <person name="Sun H."/>
            <person name="Tunlid A."/>
            <person name="Henrissat B."/>
            <person name="Grigoriev I.V."/>
            <person name="Hibbett D.S."/>
            <person name="Martin F."/>
            <person name="Nordberg H.P."/>
            <person name="Cantor M.N."/>
            <person name="Hua S.X."/>
        </authorList>
    </citation>
    <scope>NUCLEOTIDE SEQUENCE [LARGE SCALE GENOMIC DNA]</scope>
    <source>
        <strain evidence="1 2">Foug A</strain>
    </source>
</reference>
<gene>
    <name evidence="1" type="ORF">SCLCIDRAFT_1041752</name>
</gene>
<keyword evidence="2" id="KW-1185">Reference proteome</keyword>
<proteinExistence type="predicted"/>
<sequence length="141" mass="16125">MEYSLRLGPLLDDLFANRSRVPFGLHTSNQHAIWKLVAEEIDDRHLNSQKPGHYGFIQHNPDKQTVLLVSSLIDRMDDVRGNHQIFEVHSLYSTLLVFSIIEQTLLFAFCIRIPQQRSDAIIRVRCVHTSRSNSQGGEATS</sequence>
<dbReference type="EMBL" id="KN822078">
    <property type="protein sequence ID" value="KIM59000.1"/>
    <property type="molecule type" value="Genomic_DNA"/>
</dbReference>
<reference evidence="2" key="2">
    <citation type="submission" date="2015-01" db="EMBL/GenBank/DDBJ databases">
        <title>Evolutionary Origins and Diversification of the Mycorrhizal Mutualists.</title>
        <authorList>
            <consortium name="DOE Joint Genome Institute"/>
            <consortium name="Mycorrhizal Genomics Consortium"/>
            <person name="Kohler A."/>
            <person name="Kuo A."/>
            <person name="Nagy L.G."/>
            <person name="Floudas D."/>
            <person name="Copeland A."/>
            <person name="Barry K.W."/>
            <person name="Cichocki N."/>
            <person name="Veneault-Fourrey C."/>
            <person name="LaButti K."/>
            <person name="Lindquist E.A."/>
            <person name="Lipzen A."/>
            <person name="Lundell T."/>
            <person name="Morin E."/>
            <person name="Murat C."/>
            <person name="Riley R."/>
            <person name="Ohm R."/>
            <person name="Sun H."/>
            <person name="Tunlid A."/>
            <person name="Henrissat B."/>
            <person name="Grigoriev I.V."/>
            <person name="Hibbett D.S."/>
            <person name="Martin F."/>
        </authorList>
    </citation>
    <scope>NUCLEOTIDE SEQUENCE [LARGE SCALE GENOMIC DNA]</scope>
    <source>
        <strain evidence="2">Foug A</strain>
    </source>
</reference>
<dbReference type="HOGENOM" id="CLU_1826458_0_0_1"/>
<dbReference type="AlphaFoldDB" id="A0A0C3DE62"/>
<name>A0A0C3DE62_9AGAM</name>
<dbReference type="Proteomes" id="UP000053989">
    <property type="component" value="Unassembled WGS sequence"/>
</dbReference>
<evidence type="ECO:0000313" key="1">
    <source>
        <dbReference type="EMBL" id="KIM59000.1"/>
    </source>
</evidence>
<accession>A0A0C3DE62</accession>
<protein>
    <submittedName>
        <fullName evidence="1">Uncharacterized protein</fullName>
    </submittedName>
</protein>